<dbReference type="NCBIfam" id="TIGR02728">
    <property type="entry name" value="spore_gerQ"/>
    <property type="match status" value="1"/>
</dbReference>
<proteinExistence type="predicted"/>
<keyword evidence="1" id="KW-0167">Capsid protein</keyword>
<evidence type="ECO:0000313" key="1">
    <source>
        <dbReference type="EMBL" id="MFC4410719.1"/>
    </source>
</evidence>
<dbReference type="Pfam" id="PF09671">
    <property type="entry name" value="Spore_GerQ"/>
    <property type="match status" value="1"/>
</dbReference>
<name>A0ABV8X6G5_9LACT</name>
<organism evidence="1 2">
    <name type="scientific">Chungangia koreensis</name>
    <dbReference type="NCBI Taxonomy" id="752657"/>
    <lineage>
        <taxon>Bacteria</taxon>
        <taxon>Bacillati</taxon>
        <taxon>Bacillota</taxon>
        <taxon>Bacilli</taxon>
        <taxon>Lactobacillales</taxon>
        <taxon>Chungangia</taxon>
    </lineage>
</organism>
<dbReference type="RefSeq" id="WP_378154877.1">
    <property type="nucleotide sequence ID" value="NZ_JBHSEC010000019.1"/>
</dbReference>
<dbReference type="InterPro" id="IPR014099">
    <property type="entry name" value="Spore_coat_GerQ"/>
</dbReference>
<keyword evidence="1" id="KW-0946">Virion</keyword>
<sequence length="193" mass="22407">MKLKTSRSFRYLRKYVPIYVLLLQTLAYIFNEEVAPCHLKKPLKKGQFARIFHFHSEQLPQVRKLNGKGEEMVQYYWNPGMGVMPQAQQMTPPQIPAANRGREESYIENILRLNRGKIGTFHFSFENAMSKSGSNVVNIRGYVEAAGRDHVIIREAATDKRFLMPMIYFNFAEFDEELYYFNQGPRAGAQTGQ</sequence>
<accession>A0ABV8X6G5</accession>
<comment type="caution">
    <text evidence="1">The sequence shown here is derived from an EMBL/GenBank/DDBJ whole genome shotgun (WGS) entry which is preliminary data.</text>
</comment>
<dbReference type="Proteomes" id="UP001595817">
    <property type="component" value="Unassembled WGS sequence"/>
</dbReference>
<gene>
    <name evidence="1" type="primary">gerQ</name>
    <name evidence="1" type="ORF">ACFOZY_09865</name>
</gene>
<reference evidence="2" key="1">
    <citation type="journal article" date="2019" name="Int. J. Syst. Evol. Microbiol.">
        <title>The Global Catalogue of Microorganisms (GCM) 10K type strain sequencing project: providing services to taxonomists for standard genome sequencing and annotation.</title>
        <authorList>
            <consortium name="The Broad Institute Genomics Platform"/>
            <consortium name="The Broad Institute Genome Sequencing Center for Infectious Disease"/>
            <person name="Wu L."/>
            <person name="Ma J."/>
        </authorList>
    </citation>
    <scope>NUCLEOTIDE SEQUENCE [LARGE SCALE GENOMIC DNA]</scope>
    <source>
        <strain evidence="2">CCUG 59778</strain>
    </source>
</reference>
<evidence type="ECO:0000313" key="2">
    <source>
        <dbReference type="Proteomes" id="UP001595817"/>
    </source>
</evidence>
<protein>
    <submittedName>
        <fullName evidence="1">Spore coat protein GerQ</fullName>
    </submittedName>
</protein>
<dbReference type="EMBL" id="JBHSEC010000019">
    <property type="protein sequence ID" value="MFC4410719.1"/>
    <property type="molecule type" value="Genomic_DNA"/>
</dbReference>
<keyword evidence="2" id="KW-1185">Reference proteome</keyword>